<proteinExistence type="predicted"/>
<gene>
    <name evidence="2" type="ORF">V5O48_013131</name>
</gene>
<keyword evidence="3" id="KW-1185">Reference proteome</keyword>
<dbReference type="EMBL" id="JBAHYK010001246">
    <property type="protein sequence ID" value="KAL0568845.1"/>
    <property type="molecule type" value="Genomic_DNA"/>
</dbReference>
<evidence type="ECO:0000313" key="3">
    <source>
        <dbReference type="Proteomes" id="UP001465976"/>
    </source>
</evidence>
<evidence type="ECO:0000313" key="2">
    <source>
        <dbReference type="EMBL" id="KAL0568845.1"/>
    </source>
</evidence>
<dbReference type="Proteomes" id="UP001465976">
    <property type="component" value="Unassembled WGS sequence"/>
</dbReference>
<accession>A0ABR3F0X3</accession>
<protein>
    <submittedName>
        <fullName evidence="2">Uncharacterized protein</fullName>
    </submittedName>
</protein>
<feature type="region of interest" description="Disordered" evidence="1">
    <location>
        <begin position="158"/>
        <end position="179"/>
    </location>
</feature>
<organism evidence="2 3">
    <name type="scientific">Marasmius crinis-equi</name>
    <dbReference type="NCBI Taxonomy" id="585013"/>
    <lineage>
        <taxon>Eukaryota</taxon>
        <taxon>Fungi</taxon>
        <taxon>Dikarya</taxon>
        <taxon>Basidiomycota</taxon>
        <taxon>Agaricomycotina</taxon>
        <taxon>Agaricomycetes</taxon>
        <taxon>Agaricomycetidae</taxon>
        <taxon>Agaricales</taxon>
        <taxon>Marasmiineae</taxon>
        <taxon>Marasmiaceae</taxon>
        <taxon>Marasmius</taxon>
    </lineage>
</organism>
<evidence type="ECO:0000256" key="1">
    <source>
        <dbReference type="SAM" id="MobiDB-lite"/>
    </source>
</evidence>
<reference evidence="2 3" key="1">
    <citation type="submission" date="2024-02" db="EMBL/GenBank/DDBJ databases">
        <title>A draft genome for the cacao thread blight pathogen Marasmius crinis-equi.</title>
        <authorList>
            <person name="Cohen S.P."/>
            <person name="Baruah I.K."/>
            <person name="Amoako-Attah I."/>
            <person name="Bukari Y."/>
            <person name="Meinhardt L.W."/>
            <person name="Bailey B.A."/>
        </authorList>
    </citation>
    <scope>NUCLEOTIDE SEQUENCE [LARGE SCALE GENOMIC DNA]</scope>
    <source>
        <strain evidence="2 3">GH-76</strain>
    </source>
</reference>
<comment type="caution">
    <text evidence="2">The sequence shown here is derived from an EMBL/GenBank/DDBJ whole genome shotgun (WGS) entry which is preliminary data.</text>
</comment>
<sequence length="179" mass="19734">MPPEACRLEHQRKKPFVRRNMGQPKNGGDAILKIRAPGNFEPKPRRMLFPARFYSAPYNVALEEPDLSLRLLRSQPRITYASLVLGPPFTCAAGCTQTAGFAGKWMERRNDLGDSKSLIGMKALTLLRVSRATNIREHSAEPGTTLISFGFQDVATKDGNDGSQIGPKRNLAHTLGSPM</sequence>
<name>A0ABR3F0X3_9AGAR</name>